<organism evidence="14">
    <name type="scientific">Lepeophtheirus salmonis</name>
    <name type="common">Salmon louse</name>
    <name type="synonym">Caligus salmonis</name>
    <dbReference type="NCBI Taxonomy" id="72036"/>
    <lineage>
        <taxon>Eukaryota</taxon>
        <taxon>Metazoa</taxon>
        <taxon>Ecdysozoa</taxon>
        <taxon>Arthropoda</taxon>
        <taxon>Crustacea</taxon>
        <taxon>Multicrustacea</taxon>
        <taxon>Hexanauplia</taxon>
        <taxon>Copepoda</taxon>
        <taxon>Siphonostomatoida</taxon>
        <taxon>Caligidae</taxon>
        <taxon>Lepeophtheirus</taxon>
    </lineage>
</organism>
<feature type="domain" description="EGF-like" evidence="12">
    <location>
        <begin position="115"/>
        <end position="150"/>
    </location>
</feature>
<dbReference type="PANTHER" id="PTHR24043:SF8">
    <property type="entry name" value="EGF-LIKE DOMAIN-CONTAINING PROTEIN"/>
    <property type="match status" value="1"/>
</dbReference>
<keyword evidence="3" id="KW-1003">Cell membrane</keyword>
<dbReference type="OrthoDB" id="18487at2759"/>
<evidence type="ECO:0000256" key="3">
    <source>
        <dbReference type="ARBA" id="ARBA00022475"/>
    </source>
</evidence>
<feature type="disulfide bond" evidence="11">
    <location>
        <begin position="269"/>
        <end position="278"/>
    </location>
</feature>
<comment type="subcellular location">
    <subcellularLocation>
        <location evidence="2">Cell membrane</location>
    </subcellularLocation>
    <subcellularLocation>
        <location evidence="1">Membrane</location>
        <topology evidence="1">Single-pass membrane protein</topology>
    </subcellularLocation>
</comment>
<dbReference type="InterPro" id="IPR000742">
    <property type="entry name" value="EGF"/>
</dbReference>
<dbReference type="EMBL" id="HACA01014448">
    <property type="protein sequence ID" value="CDW31809.1"/>
    <property type="molecule type" value="Transcribed_RNA"/>
</dbReference>
<feature type="non-terminal residue" evidence="14">
    <location>
        <position position="1"/>
    </location>
</feature>
<evidence type="ECO:0000256" key="6">
    <source>
        <dbReference type="ARBA" id="ARBA00022729"/>
    </source>
</evidence>
<dbReference type="InterPro" id="IPR057138">
    <property type="entry name" value="EGF_PEAR1L-like"/>
</dbReference>
<feature type="disulfide bond" evidence="11">
    <location>
        <begin position="183"/>
        <end position="192"/>
    </location>
</feature>
<dbReference type="AlphaFoldDB" id="A0A0K2U0K8"/>
<feature type="domain" description="EMI" evidence="13">
    <location>
        <begin position="44"/>
        <end position="121"/>
    </location>
</feature>
<dbReference type="InterPro" id="IPR013032">
    <property type="entry name" value="EGF-like_CS"/>
</dbReference>
<feature type="disulfide bond" evidence="11">
    <location>
        <begin position="140"/>
        <end position="149"/>
    </location>
</feature>
<dbReference type="PRINTS" id="PR00011">
    <property type="entry name" value="EGFLAMININ"/>
</dbReference>
<evidence type="ECO:0000313" key="14">
    <source>
        <dbReference type="EMBL" id="CDW31809.1"/>
    </source>
</evidence>
<name>A0A0K2U0K8_LEPSM</name>
<evidence type="ECO:0000256" key="10">
    <source>
        <dbReference type="ARBA" id="ARBA00023157"/>
    </source>
</evidence>
<accession>A0A0K2U0K8</accession>
<dbReference type="GO" id="GO:0005886">
    <property type="term" value="C:plasma membrane"/>
    <property type="evidence" value="ECO:0007669"/>
    <property type="project" value="UniProtKB-SubCell"/>
</dbReference>
<feature type="non-terminal residue" evidence="14">
    <location>
        <position position="318"/>
    </location>
</feature>
<feature type="disulfide bond" evidence="11">
    <location>
        <begin position="226"/>
        <end position="235"/>
    </location>
</feature>
<dbReference type="InterPro" id="IPR011489">
    <property type="entry name" value="EMI_domain"/>
</dbReference>
<reference evidence="14" key="1">
    <citation type="submission" date="2014-05" db="EMBL/GenBank/DDBJ databases">
        <authorList>
            <person name="Chronopoulou M."/>
        </authorList>
    </citation>
    <scope>NUCLEOTIDE SEQUENCE</scope>
    <source>
        <tissue evidence="14">Whole organism</tissue>
    </source>
</reference>
<evidence type="ECO:0000256" key="7">
    <source>
        <dbReference type="ARBA" id="ARBA00022737"/>
    </source>
</evidence>
<dbReference type="Pfam" id="PF23301">
    <property type="entry name" value="EGF_PEAR1L"/>
    <property type="match status" value="1"/>
</dbReference>
<evidence type="ECO:0000256" key="1">
    <source>
        <dbReference type="ARBA" id="ARBA00004167"/>
    </source>
</evidence>
<evidence type="ECO:0000256" key="4">
    <source>
        <dbReference type="ARBA" id="ARBA00022536"/>
    </source>
</evidence>
<evidence type="ECO:0000256" key="8">
    <source>
        <dbReference type="ARBA" id="ARBA00022989"/>
    </source>
</evidence>
<keyword evidence="4 11" id="KW-0245">EGF-like domain</keyword>
<dbReference type="PROSITE" id="PS00022">
    <property type="entry name" value="EGF_1"/>
    <property type="match status" value="4"/>
</dbReference>
<dbReference type="Pfam" id="PF12661">
    <property type="entry name" value="hEGF"/>
    <property type="match status" value="2"/>
</dbReference>
<feature type="domain" description="EGF-like" evidence="12">
    <location>
        <begin position="158"/>
        <end position="193"/>
    </location>
</feature>
<evidence type="ECO:0000256" key="2">
    <source>
        <dbReference type="ARBA" id="ARBA00004236"/>
    </source>
</evidence>
<evidence type="ECO:0000256" key="9">
    <source>
        <dbReference type="ARBA" id="ARBA00023136"/>
    </source>
</evidence>
<keyword evidence="10 11" id="KW-1015">Disulfide bond</keyword>
<sequence length="318" mass="34671">LLIGSINCNSDNSAYHGNNLGSKVFESSSSLDFRHHSPLPILSGSNVCTEQKAYTVAVKVEEKQPYRQRTYTWCWAFPPRCSKYKIQIKTISRTEMIPKWRPVQVCCRGYARSSNGSNCEPVCSQRCYHGRCVEPDKCECQPGYGGPSCSKSCPSGKWGPDCGNDCPCLNGAKCDPLTGECTCTPGWQGTQCNIKCPYRSFGQDCKERCKCQNRGNCDHISGRCNCTAGWRGALCEEPCPPGTHGTECKSSCQCQNGGSCHPVDGKCYCPKGWTGQVCANPCPSGSFGLNCKEKCDCYNGGLCHHVNGQCQCLPGYKG</sequence>
<keyword evidence="8" id="KW-1133">Transmembrane helix</keyword>
<dbReference type="InterPro" id="IPR042635">
    <property type="entry name" value="MEGF10/SREC1/2-like"/>
</dbReference>
<proteinExistence type="predicted"/>
<evidence type="ECO:0000256" key="5">
    <source>
        <dbReference type="ARBA" id="ARBA00022692"/>
    </source>
</evidence>
<comment type="caution">
    <text evidence="11">Lacks conserved residue(s) required for the propagation of feature annotation.</text>
</comment>
<keyword evidence="7" id="KW-0677">Repeat</keyword>
<dbReference type="FunFam" id="2.170.300.10:FF:000002">
    <property type="entry name" value="Multiple epidermal growth factor-like domains 10"/>
    <property type="match status" value="1"/>
</dbReference>
<keyword evidence="9" id="KW-0472">Membrane</keyword>
<evidence type="ECO:0000259" key="13">
    <source>
        <dbReference type="PROSITE" id="PS51041"/>
    </source>
</evidence>
<dbReference type="Gene3D" id="2.170.300.10">
    <property type="entry name" value="Tie2 ligand-binding domain superfamily"/>
    <property type="match status" value="2"/>
</dbReference>
<dbReference type="SMART" id="SM00181">
    <property type="entry name" value="EGF"/>
    <property type="match status" value="4"/>
</dbReference>
<dbReference type="GO" id="GO:0005044">
    <property type="term" value="F:scavenger receptor activity"/>
    <property type="evidence" value="ECO:0007669"/>
    <property type="project" value="InterPro"/>
</dbReference>
<dbReference type="PROSITE" id="PS51041">
    <property type="entry name" value="EMI"/>
    <property type="match status" value="1"/>
</dbReference>
<feature type="domain" description="EGF-like" evidence="12">
    <location>
        <begin position="244"/>
        <end position="279"/>
    </location>
</feature>
<keyword evidence="5" id="KW-0812">Transmembrane</keyword>
<dbReference type="PANTHER" id="PTHR24043">
    <property type="entry name" value="SCAVENGER RECEPTOR CLASS F"/>
    <property type="match status" value="1"/>
</dbReference>
<evidence type="ECO:0000259" key="12">
    <source>
        <dbReference type="PROSITE" id="PS50026"/>
    </source>
</evidence>
<feature type="domain" description="EGF-like" evidence="12">
    <location>
        <begin position="206"/>
        <end position="236"/>
    </location>
</feature>
<evidence type="ECO:0000256" key="11">
    <source>
        <dbReference type="PROSITE-ProRule" id="PRU00076"/>
    </source>
</evidence>
<protein>
    <submittedName>
        <fullName evidence="14">Multiple epidermal growth factorlike domains protein 10like [Apis florea]</fullName>
    </submittedName>
</protein>
<keyword evidence="6" id="KW-0732">Signal</keyword>
<dbReference type="PROSITE" id="PS50026">
    <property type="entry name" value="EGF_3"/>
    <property type="match status" value="4"/>
</dbReference>